<dbReference type="Proteomes" id="UP000518904">
    <property type="component" value="Unassembled WGS sequence"/>
</dbReference>
<accession>A0A7Y0XG73</accession>
<proteinExistence type="predicted"/>
<organism evidence="1 2">
    <name type="scientific">Vibrio parahaemolyticus</name>
    <dbReference type="NCBI Taxonomy" id="670"/>
    <lineage>
        <taxon>Bacteria</taxon>
        <taxon>Pseudomonadati</taxon>
        <taxon>Pseudomonadota</taxon>
        <taxon>Gammaproteobacteria</taxon>
        <taxon>Vibrionales</taxon>
        <taxon>Vibrionaceae</taxon>
        <taxon>Vibrio</taxon>
    </lineage>
</organism>
<evidence type="ECO:0000313" key="2">
    <source>
        <dbReference type="Proteomes" id="UP000518904"/>
    </source>
</evidence>
<name>A0A7Y0XG73_VIBPH</name>
<protein>
    <submittedName>
        <fullName evidence="1">Site-specific integrase</fullName>
    </submittedName>
</protein>
<dbReference type="AlphaFoldDB" id="A0A7Y0XG73"/>
<dbReference type="EMBL" id="JABCLB010002830">
    <property type="protein sequence ID" value="NMU87816.1"/>
    <property type="molecule type" value="Genomic_DNA"/>
</dbReference>
<feature type="non-terminal residue" evidence="1">
    <location>
        <position position="97"/>
    </location>
</feature>
<comment type="caution">
    <text evidence="1">The sequence shown here is derived from an EMBL/GenBank/DDBJ whole genome shotgun (WGS) entry which is preliminary data.</text>
</comment>
<gene>
    <name evidence="1" type="ORF">HKB16_33760</name>
</gene>
<reference evidence="1 2" key="1">
    <citation type="submission" date="2020-04" db="EMBL/GenBank/DDBJ databases">
        <title>Whole-genome sequencing of Vibrio spp. from China reveals different genetic environments of blaCTX-M-14 among diverse lineages.</title>
        <authorList>
            <person name="Zheng Z."/>
            <person name="Ye L."/>
            <person name="Chen S."/>
        </authorList>
    </citation>
    <scope>NUCLEOTIDE SEQUENCE [LARGE SCALE GENOMIC DNA]</scope>
    <source>
        <strain evidence="1 2">Vb0551</strain>
    </source>
</reference>
<evidence type="ECO:0000313" key="1">
    <source>
        <dbReference type="EMBL" id="NMU87816.1"/>
    </source>
</evidence>
<sequence>MLENVKREVNGDISGFYSRSTAISYTLKIVDYFNFLNASKIIEIKDDFVPFEYKAVSIQKRKSKQKRVDDLKLGHLEKGMNSIKVMTTGLTKPFGQV</sequence>